<dbReference type="AlphaFoldDB" id="G3ADZ0"/>
<dbReference type="GO" id="GO:0031591">
    <property type="term" value="P:wybutosine biosynthetic process"/>
    <property type="evidence" value="ECO:0007669"/>
    <property type="project" value="TreeGrafter"/>
</dbReference>
<dbReference type="FunCoup" id="G3ADZ0">
    <property type="interactions" value="108"/>
</dbReference>
<dbReference type="STRING" id="619300.G3ADZ0"/>
<dbReference type="RefSeq" id="XP_007372126.1">
    <property type="nucleotide sequence ID" value="XM_007372064.1"/>
</dbReference>
<protein>
    <submittedName>
        <fullName evidence="4">Uncharacterized protein</fullName>
    </submittedName>
</protein>
<dbReference type="GO" id="GO:0008175">
    <property type="term" value="F:tRNA methyltransferase activity"/>
    <property type="evidence" value="ECO:0007669"/>
    <property type="project" value="TreeGrafter"/>
</dbReference>
<gene>
    <name evidence="4" type="ORF">SPAPADRAFT_57777</name>
</gene>
<dbReference type="EMBL" id="GL996499">
    <property type="protein sequence ID" value="EGW34714.1"/>
    <property type="molecule type" value="Genomic_DNA"/>
</dbReference>
<evidence type="ECO:0000256" key="1">
    <source>
        <dbReference type="ARBA" id="ARBA00004797"/>
    </source>
</evidence>
<comment type="pathway">
    <text evidence="1">tRNA modification; wybutosine-tRNA(Phe) biosynthesis.</text>
</comment>
<dbReference type="GeneID" id="18872192"/>
<dbReference type="Gene3D" id="3.40.50.150">
    <property type="entry name" value="Vaccinia Virus protein VP39"/>
    <property type="match status" value="1"/>
</dbReference>
<keyword evidence="5" id="KW-1185">Reference proteome</keyword>
<reference evidence="4 5" key="1">
    <citation type="journal article" date="2011" name="Proc. Natl. Acad. Sci. U.S.A.">
        <title>Comparative genomics of xylose-fermenting fungi for enhanced biofuel production.</title>
        <authorList>
            <person name="Wohlbach D.J."/>
            <person name="Kuo A."/>
            <person name="Sato T.K."/>
            <person name="Potts K.M."/>
            <person name="Salamov A.A."/>
            <person name="LaButti K.M."/>
            <person name="Sun H."/>
            <person name="Clum A."/>
            <person name="Pangilinan J.L."/>
            <person name="Lindquist E.A."/>
            <person name="Lucas S."/>
            <person name="Lapidus A."/>
            <person name="Jin M."/>
            <person name="Gunawan C."/>
            <person name="Balan V."/>
            <person name="Dale B.E."/>
            <person name="Jeffries T.W."/>
            <person name="Zinkel R."/>
            <person name="Barry K.W."/>
            <person name="Grigoriev I.V."/>
            <person name="Gasch A.P."/>
        </authorList>
    </citation>
    <scope>NUCLEOTIDE SEQUENCE [LARGE SCALE GENOMIC DNA]</scope>
    <source>
        <strain evidence="5">NRRL Y-27907 / 11-Y1</strain>
    </source>
</reference>
<dbReference type="KEGG" id="spaa:SPAPADRAFT_57777"/>
<dbReference type="SUPFAM" id="SSF53335">
    <property type="entry name" value="S-adenosyl-L-methionine-dependent methyltransferases"/>
    <property type="match status" value="1"/>
</dbReference>
<sequence length="464" mass="52875">MKPEFANPVIEISSKVSNSHFLILEQIMPDSSDNSFATKMLYHFNHLRSPIQCVEHYPTKELQMTRFRQYYSSVEVKNLFENWLYLVDDEMKSKISQVEEFDEWEEFIIFCQHYVLVHGTNTDQLIYETPNGEIESKEYPMDTTVTMVQDSRFNAEQLEIKFPAITSVDSKIYVNGGLKQTRTNEMLELDLESGTISNVEMNLQPSARMCHTLTTLADNKMLLVGGRSRPGLHFQDVYLCNKGVWEKLPDMPVKRSRHACVSVTEAEVLLFGGLTDENNDSDKLFLQYDVRSGTSKELKIKGDSPGNLLSCSMNYDGEFGYIFGGISNHNVPIVNDKLYKFKIIDDTIEIESVYQDYLLSRIGSQSKLLGNKLLIVGGVSTIKMLTKKTNIMTLELADFKWKYVQVPEQIRKTSPPIFIGFGLVEKSSHKQRDASASYFMLGGGAVCYSFGSCFNSVYRLDIVN</sequence>
<dbReference type="InParanoid" id="G3ADZ0"/>
<evidence type="ECO:0000256" key="2">
    <source>
        <dbReference type="ARBA" id="ARBA00010703"/>
    </source>
</evidence>
<dbReference type="InterPro" id="IPR029063">
    <property type="entry name" value="SAM-dependent_MTases_sf"/>
</dbReference>
<name>G3ADZ0_SPAPN</name>
<dbReference type="Gene3D" id="2.120.10.80">
    <property type="entry name" value="Kelch-type beta propeller"/>
    <property type="match status" value="1"/>
</dbReference>
<accession>G3ADZ0</accession>
<dbReference type="PANTHER" id="PTHR46529:SF1">
    <property type="entry name" value="TRNA WYBUTOSINE-SYNTHESIZING PROTEIN 4"/>
    <property type="match status" value="1"/>
</dbReference>
<evidence type="ECO:0000313" key="4">
    <source>
        <dbReference type="EMBL" id="EGW34714.1"/>
    </source>
</evidence>
<dbReference type="GO" id="GO:0030488">
    <property type="term" value="P:tRNA methylation"/>
    <property type="evidence" value="ECO:0007669"/>
    <property type="project" value="TreeGrafter"/>
</dbReference>
<dbReference type="eggNOG" id="KOG2918">
    <property type="taxonomic scope" value="Eukaryota"/>
</dbReference>
<dbReference type="HOGENOM" id="CLU_002761_0_0_1"/>
<dbReference type="PANTHER" id="PTHR46529">
    <property type="entry name" value="TRNA WYBUTOSINE-SYNTHESIZING PROTEIN 4"/>
    <property type="match status" value="1"/>
</dbReference>
<dbReference type="Pfam" id="PF13418">
    <property type="entry name" value="Beta-prop_TYW4"/>
    <property type="match status" value="1"/>
</dbReference>
<proteinExistence type="inferred from homology"/>
<keyword evidence="3" id="KW-0949">S-adenosyl-L-methionine</keyword>
<dbReference type="OMA" id="FCILEQF"/>
<evidence type="ECO:0000256" key="3">
    <source>
        <dbReference type="ARBA" id="ARBA00022691"/>
    </source>
</evidence>
<dbReference type="OrthoDB" id="47172at2759"/>
<dbReference type="InterPro" id="IPR015915">
    <property type="entry name" value="Kelch-typ_b-propeller"/>
</dbReference>
<evidence type="ECO:0000313" key="5">
    <source>
        <dbReference type="Proteomes" id="UP000000709"/>
    </source>
</evidence>
<dbReference type="UniPathway" id="UPA00375"/>
<comment type="similarity">
    <text evidence="2">Belongs to the methyltransferase superfamily. LCMT family.</text>
</comment>
<dbReference type="Proteomes" id="UP000000709">
    <property type="component" value="Unassembled WGS sequence"/>
</dbReference>
<dbReference type="SUPFAM" id="SSF117281">
    <property type="entry name" value="Kelch motif"/>
    <property type="match status" value="1"/>
</dbReference>
<organism evidence="5">
    <name type="scientific">Spathaspora passalidarum (strain NRRL Y-27907 / 11-Y1)</name>
    <dbReference type="NCBI Taxonomy" id="619300"/>
    <lineage>
        <taxon>Eukaryota</taxon>
        <taxon>Fungi</taxon>
        <taxon>Dikarya</taxon>
        <taxon>Ascomycota</taxon>
        <taxon>Saccharomycotina</taxon>
        <taxon>Pichiomycetes</taxon>
        <taxon>Debaryomycetaceae</taxon>
        <taxon>Spathaspora</taxon>
    </lineage>
</organism>